<comment type="similarity">
    <text evidence="2">Belongs to the KHG/KDPG aldolase family.</text>
</comment>
<comment type="subunit">
    <text evidence="3">Homotrimer.</text>
</comment>
<evidence type="ECO:0000256" key="2">
    <source>
        <dbReference type="ARBA" id="ARBA00006906"/>
    </source>
</evidence>
<dbReference type="OrthoDB" id="7204076at2"/>
<keyword evidence="7" id="KW-1185">Reference proteome</keyword>
<reference evidence="6 7" key="1">
    <citation type="submission" date="2016-10" db="EMBL/GenBank/DDBJ databases">
        <authorList>
            <person name="de Groot N.N."/>
        </authorList>
    </citation>
    <scope>NUCLEOTIDE SEQUENCE [LARGE SCALE GENOMIC DNA]</scope>
    <source>
        <strain evidence="6 7">CGMCC 1.8925</strain>
    </source>
</reference>
<dbReference type="GO" id="GO:0016829">
    <property type="term" value="F:lyase activity"/>
    <property type="evidence" value="ECO:0007669"/>
    <property type="project" value="UniProtKB-KW"/>
</dbReference>
<dbReference type="PANTHER" id="PTHR30246:SF1">
    <property type="entry name" value="2-DEHYDRO-3-DEOXY-6-PHOSPHOGALACTONATE ALDOLASE-RELATED"/>
    <property type="match status" value="1"/>
</dbReference>
<dbReference type="PANTHER" id="PTHR30246">
    <property type="entry name" value="2-KETO-3-DEOXY-6-PHOSPHOGLUCONATE ALDOLASE"/>
    <property type="match status" value="1"/>
</dbReference>
<dbReference type="Gene3D" id="3.20.20.70">
    <property type="entry name" value="Aldolase class I"/>
    <property type="match status" value="1"/>
</dbReference>
<evidence type="ECO:0000256" key="4">
    <source>
        <dbReference type="ARBA" id="ARBA00023239"/>
    </source>
</evidence>
<evidence type="ECO:0000256" key="1">
    <source>
        <dbReference type="ARBA" id="ARBA00004761"/>
    </source>
</evidence>
<dbReference type="NCBIfam" id="NF006600">
    <property type="entry name" value="PRK09140.1"/>
    <property type="match status" value="1"/>
</dbReference>
<accession>A0A1G5HT42</accession>
<dbReference type="InterPro" id="IPR000887">
    <property type="entry name" value="Aldlse_KDPG_KHG"/>
</dbReference>
<evidence type="ECO:0000256" key="3">
    <source>
        <dbReference type="ARBA" id="ARBA00011233"/>
    </source>
</evidence>
<gene>
    <name evidence="6" type="ORF">SAMN05660710_02291</name>
</gene>
<dbReference type="InterPro" id="IPR013785">
    <property type="entry name" value="Aldolase_TIM"/>
</dbReference>
<comment type="pathway">
    <text evidence="1">Carbohydrate acid metabolism.</text>
</comment>
<dbReference type="CDD" id="cd00452">
    <property type="entry name" value="KDPG_aldolase"/>
    <property type="match status" value="1"/>
</dbReference>
<keyword evidence="5" id="KW-0119">Carbohydrate metabolism</keyword>
<dbReference type="RefSeq" id="WP_090744246.1">
    <property type="nucleotide sequence ID" value="NZ_FMVT01000007.1"/>
</dbReference>
<evidence type="ECO:0000313" key="6">
    <source>
        <dbReference type="EMBL" id="SCY66927.1"/>
    </source>
</evidence>
<dbReference type="AlphaFoldDB" id="A0A1G5HT42"/>
<keyword evidence="4" id="KW-0456">Lyase</keyword>
<dbReference type="Pfam" id="PF01081">
    <property type="entry name" value="Aldolase"/>
    <property type="match status" value="1"/>
</dbReference>
<sequence length="209" mass="20907">MTPWPRLNRPLVAILRGITPDEVAPVAAALIEAGIEAIEVPLNSPDALDSIARLARDFGRDALVGGGTILTVAEAEAVHAAGGRLFVSPNMRPQVIARAASLGMVTMPGVLTPTEALDALEAGASALKVFPANVLGPAGIAGMRPILPAGTVIGAVGGVDAGNMMDYLRAGAGAFGLGTALYRPGQGAAEVHRQAGRIVAALDAALAGA</sequence>
<dbReference type="STRING" id="336292.SAMN05660710_02291"/>
<protein>
    <submittedName>
        <fullName evidence="6">2-keto-3-deoxy-phosphogalactonate aldolase</fullName>
    </submittedName>
</protein>
<dbReference type="SUPFAM" id="SSF51569">
    <property type="entry name" value="Aldolase"/>
    <property type="match status" value="1"/>
</dbReference>
<evidence type="ECO:0000256" key="5">
    <source>
        <dbReference type="ARBA" id="ARBA00023277"/>
    </source>
</evidence>
<dbReference type="EMBL" id="FMVT01000007">
    <property type="protein sequence ID" value="SCY66927.1"/>
    <property type="molecule type" value="Genomic_DNA"/>
</dbReference>
<organism evidence="6 7">
    <name type="scientific">Paracoccus tibetensis</name>
    <dbReference type="NCBI Taxonomy" id="336292"/>
    <lineage>
        <taxon>Bacteria</taxon>
        <taxon>Pseudomonadati</taxon>
        <taxon>Pseudomonadota</taxon>
        <taxon>Alphaproteobacteria</taxon>
        <taxon>Rhodobacterales</taxon>
        <taxon>Paracoccaceae</taxon>
        <taxon>Paracoccus</taxon>
    </lineage>
</organism>
<evidence type="ECO:0000313" key="7">
    <source>
        <dbReference type="Proteomes" id="UP000199502"/>
    </source>
</evidence>
<proteinExistence type="inferred from homology"/>
<name>A0A1G5HT42_9RHOB</name>
<dbReference type="Proteomes" id="UP000199502">
    <property type="component" value="Unassembled WGS sequence"/>
</dbReference>